<dbReference type="Pfam" id="PF00583">
    <property type="entry name" value="Acetyltransf_1"/>
    <property type="match status" value="1"/>
</dbReference>
<accession>A0A9D1MFM9</accession>
<reference evidence="4" key="2">
    <citation type="journal article" date="2021" name="PeerJ">
        <title>Extensive microbial diversity within the chicken gut microbiome revealed by metagenomics and culture.</title>
        <authorList>
            <person name="Gilroy R."/>
            <person name="Ravi A."/>
            <person name="Getino M."/>
            <person name="Pursley I."/>
            <person name="Horton D.L."/>
            <person name="Alikhan N.F."/>
            <person name="Baker D."/>
            <person name="Gharbi K."/>
            <person name="Hall N."/>
            <person name="Watson M."/>
            <person name="Adriaenssens E.M."/>
            <person name="Foster-Nyarko E."/>
            <person name="Jarju S."/>
            <person name="Secka A."/>
            <person name="Antonio M."/>
            <person name="Oren A."/>
            <person name="Chaudhuri R.R."/>
            <person name="La Ragione R."/>
            <person name="Hildebrand F."/>
            <person name="Pallen M.J."/>
        </authorList>
    </citation>
    <scope>NUCLEOTIDE SEQUENCE</scope>
    <source>
        <strain evidence="4">11687</strain>
    </source>
</reference>
<evidence type="ECO:0000313" key="5">
    <source>
        <dbReference type="Proteomes" id="UP000824081"/>
    </source>
</evidence>
<comment type="caution">
    <text evidence="4">The sequence shown here is derived from an EMBL/GenBank/DDBJ whole genome shotgun (WGS) entry which is preliminary data.</text>
</comment>
<dbReference type="EMBL" id="DVMZ01000142">
    <property type="protein sequence ID" value="HIU59515.1"/>
    <property type="molecule type" value="Genomic_DNA"/>
</dbReference>
<dbReference type="PROSITE" id="PS51186">
    <property type="entry name" value="GNAT"/>
    <property type="match status" value="1"/>
</dbReference>
<dbReference type="PANTHER" id="PTHR42919">
    <property type="entry name" value="N-ALPHA-ACETYLTRANSFERASE"/>
    <property type="match status" value="1"/>
</dbReference>
<reference evidence="4" key="1">
    <citation type="submission" date="2020-10" db="EMBL/GenBank/DDBJ databases">
        <authorList>
            <person name="Gilroy R."/>
        </authorList>
    </citation>
    <scope>NUCLEOTIDE SEQUENCE</scope>
    <source>
        <strain evidence="4">11687</strain>
    </source>
</reference>
<protein>
    <submittedName>
        <fullName evidence="4">GNAT family N-acetyltransferase</fullName>
    </submittedName>
</protein>
<keyword evidence="1" id="KW-0808">Transferase</keyword>
<feature type="domain" description="N-acetyltransferase" evidence="3">
    <location>
        <begin position="28"/>
        <end position="173"/>
    </location>
</feature>
<dbReference type="InterPro" id="IPR051556">
    <property type="entry name" value="N-term/lysine_N-AcTrnsfr"/>
</dbReference>
<evidence type="ECO:0000259" key="3">
    <source>
        <dbReference type="PROSITE" id="PS51186"/>
    </source>
</evidence>
<evidence type="ECO:0000313" key="4">
    <source>
        <dbReference type="EMBL" id="HIU59515.1"/>
    </source>
</evidence>
<dbReference type="GO" id="GO:0016747">
    <property type="term" value="F:acyltransferase activity, transferring groups other than amino-acyl groups"/>
    <property type="evidence" value="ECO:0007669"/>
    <property type="project" value="InterPro"/>
</dbReference>
<dbReference type="InterPro" id="IPR000182">
    <property type="entry name" value="GNAT_dom"/>
</dbReference>
<dbReference type="Gene3D" id="3.40.630.30">
    <property type="match status" value="1"/>
</dbReference>
<dbReference type="SUPFAM" id="SSF55729">
    <property type="entry name" value="Acyl-CoA N-acyltransferases (Nat)"/>
    <property type="match status" value="1"/>
</dbReference>
<evidence type="ECO:0000256" key="1">
    <source>
        <dbReference type="ARBA" id="ARBA00022679"/>
    </source>
</evidence>
<dbReference type="AlphaFoldDB" id="A0A9D1MFM9"/>
<keyword evidence="2" id="KW-0012">Acyltransferase</keyword>
<dbReference type="Proteomes" id="UP000824081">
    <property type="component" value="Unassembled WGS sequence"/>
</dbReference>
<gene>
    <name evidence="4" type="ORF">IAC57_05360</name>
</gene>
<dbReference type="InterPro" id="IPR016181">
    <property type="entry name" value="Acyl_CoA_acyltransferase"/>
</dbReference>
<proteinExistence type="predicted"/>
<name>A0A9D1MFM9_9FIRM</name>
<sequence>MEIRPLKKEEWKGRKLYFSYTTDGYCDFDVRGWAFGLNFHAYGEVRQKSFEGELFEDWAERPQAFGAFEGGRCVGVIGCSPESWNSRFRITELLVEEPFRRKGIGGALLAWAEEEGRRAGARMLVLETQTCNVKAIGFYLKNGFLPIGFDLYSYSDADPEKTEVRLEMGKPLLG</sequence>
<organism evidence="4 5">
    <name type="scientific">Candidatus Scatosoma pullistercoris</name>
    <dbReference type="NCBI Taxonomy" id="2840934"/>
    <lineage>
        <taxon>Bacteria</taxon>
        <taxon>Bacillati</taxon>
        <taxon>Bacillota</taxon>
        <taxon>Clostridia</taxon>
        <taxon>Candidatus Scatosoma</taxon>
    </lineage>
</organism>
<evidence type="ECO:0000256" key="2">
    <source>
        <dbReference type="ARBA" id="ARBA00023315"/>
    </source>
</evidence>
<dbReference type="CDD" id="cd04301">
    <property type="entry name" value="NAT_SF"/>
    <property type="match status" value="1"/>
</dbReference>
<dbReference type="PANTHER" id="PTHR42919:SF8">
    <property type="entry name" value="N-ALPHA-ACETYLTRANSFERASE 50"/>
    <property type="match status" value="1"/>
</dbReference>